<dbReference type="InterPro" id="IPR031052">
    <property type="entry name" value="FHY3/FAR1"/>
</dbReference>
<dbReference type="InterPro" id="IPR007527">
    <property type="entry name" value="Znf_SWIM"/>
</dbReference>
<feature type="region of interest" description="Disordered" evidence="7">
    <location>
        <begin position="291"/>
        <end position="340"/>
    </location>
</feature>
<evidence type="ECO:0000259" key="8">
    <source>
        <dbReference type="PROSITE" id="PS50966"/>
    </source>
</evidence>
<keyword evidence="10" id="KW-1185">Reference proteome</keyword>
<dbReference type="PANTHER" id="PTHR31669:SF283">
    <property type="entry name" value="PROTEIN FAR1-RELATED SEQUENCE"/>
    <property type="match status" value="1"/>
</dbReference>
<keyword evidence="6" id="KW-0539">Nucleus</keyword>
<keyword evidence="3 5" id="KW-0863">Zinc-finger</keyword>
<feature type="compositionally biased region" description="Basic and acidic residues" evidence="7">
    <location>
        <begin position="317"/>
        <end position="329"/>
    </location>
</feature>
<dbReference type="GO" id="GO:0005634">
    <property type="term" value="C:nucleus"/>
    <property type="evidence" value="ECO:0007669"/>
    <property type="project" value="UniProtKB-SubCell"/>
</dbReference>
<dbReference type="OrthoDB" id="1931598at2759"/>
<evidence type="ECO:0000256" key="1">
    <source>
        <dbReference type="ARBA" id="ARBA00005889"/>
    </source>
</evidence>
<gene>
    <name evidence="9" type="ORF">FRX31_027788</name>
</gene>
<evidence type="ECO:0000313" key="9">
    <source>
        <dbReference type="EMBL" id="KAF5182625.1"/>
    </source>
</evidence>
<evidence type="ECO:0000256" key="3">
    <source>
        <dbReference type="ARBA" id="ARBA00022771"/>
    </source>
</evidence>
<keyword evidence="4 6" id="KW-0862">Zinc</keyword>
<dbReference type="Proteomes" id="UP000554482">
    <property type="component" value="Unassembled WGS sequence"/>
</dbReference>
<dbReference type="InterPro" id="IPR006564">
    <property type="entry name" value="Znf_PMZ"/>
</dbReference>
<evidence type="ECO:0000256" key="5">
    <source>
        <dbReference type="PROSITE-ProRule" id="PRU00325"/>
    </source>
</evidence>
<protein>
    <recommendedName>
        <fullName evidence="6">Protein FAR1-RELATED SEQUENCE</fullName>
    </recommendedName>
</protein>
<keyword evidence="2 6" id="KW-0479">Metal-binding</keyword>
<name>A0A7J6VEI0_THATH</name>
<feature type="compositionally biased region" description="Basic and acidic residues" evidence="7">
    <location>
        <begin position="298"/>
        <end position="307"/>
    </location>
</feature>
<evidence type="ECO:0000256" key="2">
    <source>
        <dbReference type="ARBA" id="ARBA00022723"/>
    </source>
</evidence>
<evidence type="ECO:0000256" key="6">
    <source>
        <dbReference type="RuleBase" id="RU367018"/>
    </source>
</evidence>
<sequence length="340" mass="39406">MDDAQQSPRSSYGDDESEDCEYLVSSNIDQNDKPEVDHTIKPEIGRTFPTCEDVKNFYNRHAMRKGFGTKVKTSWTNRKTKEKNFVWFSYSKEGFKREKEGVIHKRPISRVGCNAHLKIDGEITTYAVKERILDKKGNLLPPNSYEVHFNNGEIEVSCICRLFQHKGILCKHALHVLNEFVDEIPHQYILPRWRKDFKRTYNDIHGSRKIDAHNPVQRYDVLYPRTLQILEEGILSDSKFKIVLEGIEELKKKVLNEKKNLTEDDNGLCATISSEQPNIVQSEKVKFMDPLQAKRVGRPKERLKHPSENGYKAKNKQQKDITSKKESRKSIGSKKSTANI</sequence>
<comment type="function">
    <text evidence="6">Putative transcription activator involved in regulating light control of development.</text>
</comment>
<dbReference type="SMART" id="SM00575">
    <property type="entry name" value="ZnF_PMZ"/>
    <property type="match status" value="1"/>
</dbReference>
<organism evidence="9 10">
    <name type="scientific">Thalictrum thalictroides</name>
    <name type="common">Rue-anemone</name>
    <name type="synonym">Anemone thalictroides</name>
    <dbReference type="NCBI Taxonomy" id="46969"/>
    <lineage>
        <taxon>Eukaryota</taxon>
        <taxon>Viridiplantae</taxon>
        <taxon>Streptophyta</taxon>
        <taxon>Embryophyta</taxon>
        <taxon>Tracheophyta</taxon>
        <taxon>Spermatophyta</taxon>
        <taxon>Magnoliopsida</taxon>
        <taxon>Ranunculales</taxon>
        <taxon>Ranunculaceae</taxon>
        <taxon>Thalictroideae</taxon>
        <taxon>Thalictrum</taxon>
    </lineage>
</organism>
<reference evidence="9 10" key="1">
    <citation type="submission" date="2020-06" db="EMBL/GenBank/DDBJ databases">
        <title>Transcriptomic and genomic resources for Thalictrum thalictroides and T. hernandezii: Facilitating candidate gene discovery in an emerging model plant lineage.</title>
        <authorList>
            <person name="Arias T."/>
            <person name="Riano-Pachon D.M."/>
            <person name="Di Stilio V.S."/>
        </authorList>
    </citation>
    <scope>NUCLEOTIDE SEQUENCE [LARGE SCALE GENOMIC DNA]</scope>
    <source>
        <strain evidence="10">cv. WT478/WT964</strain>
        <tissue evidence="9">Leaves</tissue>
    </source>
</reference>
<evidence type="ECO:0000313" key="10">
    <source>
        <dbReference type="Proteomes" id="UP000554482"/>
    </source>
</evidence>
<dbReference type="Pfam" id="PF04434">
    <property type="entry name" value="SWIM"/>
    <property type="match status" value="1"/>
</dbReference>
<dbReference type="InterPro" id="IPR004330">
    <property type="entry name" value="FAR1_DNA_bnd_dom"/>
</dbReference>
<feature type="region of interest" description="Disordered" evidence="7">
    <location>
        <begin position="1"/>
        <end position="35"/>
    </location>
</feature>
<comment type="subcellular location">
    <subcellularLocation>
        <location evidence="6">Nucleus</location>
    </subcellularLocation>
</comment>
<dbReference type="PANTHER" id="PTHR31669">
    <property type="entry name" value="PROTEIN FAR1-RELATED SEQUENCE 10-RELATED"/>
    <property type="match status" value="1"/>
</dbReference>
<dbReference type="PROSITE" id="PS50966">
    <property type="entry name" value="ZF_SWIM"/>
    <property type="match status" value="1"/>
</dbReference>
<comment type="caution">
    <text evidence="9">The sequence shown here is derived from an EMBL/GenBank/DDBJ whole genome shotgun (WGS) entry which is preliminary data.</text>
</comment>
<accession>A0A7J6VEI0</accession>
<dbReference type="Pfam" id="PF03101">
    <property type="entry name" value="FAR1"/>
    <property type="match status" value="1"/>
</dbReference>
<comment type="similarity">
    <text evidence="1 6">Belongs to the FHY3/FAR1 family.</text>
</comment>
<dbReference type="EMBL" id="JABWDY010034505">
    <property type="protein sequence ID" value="KAF5182625.1"/>
    <property type="molecule type" value="Genomic_DNA"/>
</dbReference>
<evidence type="ECO:0000256" key="4">
    <source>
        <dbReference type="ARBA" id="ARBA00022833"/>
    </source>
</evidence>
<feature type="domain" description="SWIM-type" evidence="8">
    <location>
        <begin position="145"/>
        <end position="181"/>
    </location>
</feature>
<dbReference type="GO" id="GO:0008270">
    <property type="term" value="F:zinc ion binding"/>
    <property type="evidence" value="ECO:0007669"/>
    <property type="project" value="UniProtKB-UniRule"/>
</dbReference>
<feature type="compositionally biased region" description="Polar residues" evidence="7">
    <location>
        <begin position="1"/>
        <end position="10"/>
    </location>
</feature>
<dbReference type="GO" id="GO:0006355">
    <property type="term" value="P:regulation of DNA-templated transcription"/>
    <property type="evidence" value="ECO:0007669"/>
    <property type="project" value="UniProtKB-UniRule"/>
</dbReference>
<proteinExistence type="inferred from homology"/>
<dbReference type="AlphaFoldDB" id="A0A7J6VEI0"/>
<evidence type="ECO:0000256" key="7">
    <source>
        <dbReference type="SAM" id="MobiDB-lite"/>
    </source>
</evidence>